<evidence type="ECO:0000256" key="1">
    <source>
        <dbReference type="ARBA" id="ARBA00004123"/>
    </source>
</evidence>
<reference evidence="9" key="1">
    <citation type="journal article" date="2014" name="Science">
        <title>Ancient hybridizations among the ancestral genomes of bread wheat.</title>
        <authorList>
            <consortium name="International Wheat Genome Sequencing Consortium,"/>
            <person name="Marcussen T."/>
            <person name="Sandve S.R."/>
            <person name="Heier L."/>
            <person name="Spannagl M."/>
            <person name="Pfeifer M."/>
            <person name="Jakobsen K.S."/>
            <person name="Wulff B.B."/>
            <person name="Steuernagel B."/>
            <person name="Mayer K.F."/>
            <person name="Olsen O.A."/>
        </authorList>
    </citation>
    <scope>NUCLEOTIDE SEQUENCE [LARGE SCALE GENOMIC DNA]</scope>
    <source>
        <strain evidence="9">cv. AL8/78</strain>
    </source>
</reference>
<dbReference type="GO" id="GO:0008033">
    <property type="term" value="P:tRNA processing"/>
    <property type="evidence" value="ECO:0007669"/>
    <property type="project" value="UniProtKB-KW"/>
</dbReference>
<dbReference type="GO" id="GO:0000408">
    <property type="term" value="C:EKC/KEOPS complex"/>
    <property type="evidence" value="ECO:0007669"/>
    <property type="project" value="TreeGrafter"/>
</dbReference>
<comment type="similarity">
    <text evidence="3">Belongs to the CTAG/PCC1 family.</text>
</comment>
<name>A0A453CZ27_AEGTS</name>
<keyword evidence="4" id="KW-0963">Cytoplasm</keyword>
<evidence type="ECO:0000256" key="3">
    <source>
        <dbReference type="ARBA" id="ARBA00007073"/>
    </source>
</evidence>
<dbReference type="Pfam" id="PF09341">
    <property type="entry name" value="Pcc1"/>
    <property type="match status" value="1"/>
</dbReference>
<dbReference type="Proteomes" id="UP000015105">
    <property type="component" value="Chromosome 2D"/>
</dbReference>
<keyword evidence="9" id="KW-1185">Reference proteome</keyword>
<evidence type="ECO:0000256" key="6">
    <source>
        <dbReference type="ARBA" id="ARBA00023242"/>
    </source>
</evidence>
<feature type="region of interest" description="Disordered" evidence="7">
    <location>
        <begin position="31"/>
        <end position="87"/>
    </location>
</feature>
<evidence type="ECO:0000256" key="5">
    <source>
        <dbReference type="ARBA" id="ARBA00022694"/>
    </source>
</evidence>
<reference evidence="8" key="3">
    <citation type="journal article" date="2017" name="Nature">
        <title>Genome sequence of the progenitor of the wheat D genome Aegilops tauschii.</title>
        <authorList>
            <person name="Luo M.C."/>
            <person name="Gu Y.Q."/>
            <person name="Puiu D."/>
            <person name="Wang H."/>
            <person name="Twardziok S.O."/>
            <person name="Deal K.R."/>
            <person name="Huo N."/>
            <person name="Zhu T."/>
            <person name="Wang L."/>
            <person name="Wang Y."/>
            <person name="McGuire P.E."/>
            <person name="Liu S."/>
            <person name="Long H."/>
            <person name="Ramasamy R.K."/>
            <person name="Rodriguez J.C."/>
            <person name="Van S.L."/>
            <person name="Yuan L."/>
            <person name="Wang Z."/>
            <person name="Xia Z."/>
            <person name="Xiao L."/>
            <person name="Anderson O.D."/>
            <person name="Ouyang S."/>
            <person name="Liang Y."/>
            <person name="Zimin A.V."/>
            <person name="Pertea G."/>
            <person name="Qi P."/>
            <person name="Bennetzen J.L."/>
            <person name="Dai X."/>
            <person name="Dawson M.W."/>
            <person name="Muller H.G."/>
            <person name="Kugler K."/>
            <person name="Rivarola-Duarte L."/>
            <person name="Spannagl M."/>
            <person name="Mayer K.F.X."/>
            <person name="Lu F.H."/>
            <person name="Bevan M.W."/>
            <person name="Leroy P."/>
            <person name="Li P."/>
            <person name="You F.M."/>
            <person name="Sun Q."/>
            <person name="Liu Z."/>
            <person name="Lyons E."/>
            <person name="Wicker T."/>
            <person name="Salzberg S.L."/>
            <person name="Devos K.M."/>
            <person name="Dvorak J."/>
        </authorList>
    </citation>
    <scope>NUCLEOTIDE SEQUENCE [LARGE SCALE GENOMIC DNA]</scope>
    <source>
        <strain evidence="8">cv. AL8/78</strain>
    </source>
</reference>
<evidence type="ECO:0000256" key="4">
    <source>
        <dbReference type="ARBA" id="ARBA00022490"/>
    </source>
</evidence>
<dbReference type="PANTHER" id="PTHR31283">
    <property type="entry name" value="EKC/KEOPS COMPLEX SUBUNIT PCC1 FAMILY MEMBER"/>
    <property type="match status" value="1"/>
</dbReference>
<evidence type="ECO:0000313" key="9">
    <source>
        <dbReference type="Proteomes" id="UP000015105"/>
    </source>
</evidence>
<dbReference type="AlphaFoldDB" id="A0A453CZ27"/>
<reference evidence="8" key="4">
    <citation type="submission" date="2019-03" db="UniProtKB">
        <authorList>
            <consortium name="EnsemblPlants"/>
        </authorList>
    </citation>
    <scope>IDENTIFICATION</scope>
</reference>
<evidence type="ECO:0000313" key="8">
    <source>
        <dbReference type="EnsemblPlants" id="AET2Gv21020900.2"/>
    </source>
</evidence>
<evidence type="ECO:0000256" key="2">
    <source>
        <dbReference type="ARBA" id="ARBA00004496"/>
    </source>
</evidence>
<dbReference type="GO" id="GO:0070525">
    <property type="term" value="P:tRNA threonylcarbamoyladenosine metabolic process"/>
    <property type="evidence" value="ECO:0007669"/>
    <property type="project" value="TreeGrafter"/>
</dbReference>
<reference evidence="9" key="2">
    <citation type="journal article" date="2017" name="Nat. Plants">
        <title>The Aegilops tauschii genome reveals multiple impacts of transposons.</title>
        <authorList>
            <person name="Zhao G."/>
            <person name="Zou C."/>
            <person name="Li K."/>
            <person name="Wang K."/>
            <person name="Li T."/>
            <person name="Gao L."/>
            <person name="Zhang X."/>
            <person name="Wang H."/>
            <person name="Yang Z."/>
            <person name="Liu X."/>
            <person name="Jiang W."/>
            <person name="Mao L."/>
            <person name="Kong X."/>
            <person name="Jiao Y."/>
            <person name="Jia J."/>
        </authorList>
    </citation>
    <scope>NUCLEOTIDE SEQUENCE [LARGE SCALE GENOMIC DNA]</scope>
    <source>
        <strain evidence="9">cv. AL8/78</strain>
    </source>
</reference>
<sequence length="175" mass="19082">HLLGRRAQAHENKSLSAARIGPCLPFPFAGSSVPRRARETHTTSRAGVASAGIQPAYGRTELSRDRQRPRSAAMAAAAAPASSSSSPGWDFTCNFEVDYGSEEHASIVYKTLAVDKELQPDKVRREMTVSGGKLLVRFEAVEARFLRASFSAFVDLMVLITKLVEEYGVSKEEHS</sequence>
<dbReference type="InterPro" id="IPR015419">
    <property type="entry name" value="CTAG/Pcc1"/>
</dbReference>
<evidence type="ECO:0000256" key="7">
    <source>
        <dbReference type="SAM" id="MobiDB-lite"/>
    </source>
</evidence>
<feature type="compositionally biased region" description="Low complexity" evidence="7">
    <location>
        <begin position="71"/>
        <end position="87"/>
    </location>
</feature>
<dbReference type="GO" id="GO:0005737">
    <property type="term" value="C:cytoplasm"/>
    <property type="evidence" value="ECO:0007669"/>
    <property type="project" value="UniProtKB-SubCell"/>
</dbReference>
<dbReference type="Gene3D" id="3.30.310.50">
    <property type="entry name" value="Alpha-D-phosphohexomutase, C-terminal domain"/>
    <property type="match status" value="1"/>
</dbReference>
<organism evidence="8 9">
    <name type="scientific">Aegilops tauschii subsp. strangulata</name>
    <name type="common">Goatgrass</name>
    <dbReference type="NCBI Taxonomy" id="200361"/>
    <lineage>
        <taxon>Eukaryota</taxon>
        <taxon>Viridiplantae</taxon>
        <taxon>Streptophyta</taxon>
        <taxon>Embryophyta</taxon>
        <taxon>Tracheophyta</taxon>
        <taxon>Spermatophyta</taxon>
        <taxon>Magnoliopsida</taxon>
        <taxon>Liliopsida</taxon>
        <taxon>Poales</taxon>
        <taxon>Poaceae</taxon>
        <taxon>BOP clade</taxon>
        <taxon>Pooideae</taxon>
        <taxon>Triticodae</taxon>
        <taxon>Triticeae</taxon>
        <taxon>Triticinae</taxon>
        <taxon>Aegilops</taxon>
    </lineage>
</organism>
<accession>A0A453CZ27</accession>
<dbReference type="Gramene" id="AET2Gv21020900.2">
    <property type="protein sequence ID" value="AET2Gv21020900.2"/>
    <property type="gene ID" value="AET2Gv21020900"/>
</dbReference>
<dbReference type="EnsemblPlants" id="AET2Gv21020900.2">
    <property type="protein sequence ID" value="AET2Gv21020900.2"/>
    <property type="gene ID" value="AET2Gv21020900"/>
</dbReference>
<dbReference type="FunFam" id="3.30.310.50:FF:000005">
    <property type="entry name" value="L antigen family member 3"/>
    <property type="match status" value="1"/>
</dbReference>
<dbReference type="PANTHER" id="PTHR31283:SF5">
    <property type="entry name" value="EKC_KEOPS COMPLEX SUBUNIT LAGE3"/>
    <property type="match status" value="1"/>
</dbReference>
<keyword evidence="6" id="KW-0539">Nucleus</keyword>
<evidence type="ECO:0008006" key="10">
    <source>
        <dbReference type="Google" id="ProtNLM"/>
    </source>
</evidence>
<keyword evidence="5" id="KW-0819">tRNA processing</keyword>
<comment type="subcellular location">
    <subcellularLocation>
        <location evidence="2">Cytoplasm</location>
    </subcellularLocation>
    <subcellularLocation>
        <location evidence="1">Nucleus</location>
    </subcellularLocation>
</comment>
<protein>
    <recommendedName>
        <fullName evidence="10">Transcription factor Pcc1</fullName>
    </recommendedName>
</protein>
<reference evidence="8" key="5">
    <citation type="journal article" date="2021" name="G3 (Bethesda)">
        <title>Aegilops tauschii genome assembly Aet v5.0 features greater sequence contiguity and improved annotation.</title>
        <authorList>
            <person name="Wang L."/>
            <person name="Zhu T."/>
            <person name="Rodriguez J.C."/>
            <person name="Deal K.R."/>
            <person name="Dubcovsky J."/>
            <person name="McGuire P.E."/>
            <person name="Lux T."/>
            <person name="Spannagl M."/>
            <person name="Mayer K.F.X."/>
            <person name="Baldrich P."/>
            <person name="Meyers B.C."/>
            <person name="Huo N."/>
            <person name="Gu Y.Q."/>
            <person name="Zhou H."/>
            <person name="Devos K.M."/>
            <person name="Bennetzen J.L."/>
            <person name="Unver T."/>
            <person name="Budak H."/>
            <person name="Gulick P.J."/>
            <person name="Galiba G."/>
            <person name="Kalapos B."/>
            <person name="Nelson D.R."/>
            <person name="Li P."/>
            <person name="You F.M."/>
            <person name="Luo M.C."/>
            <person name="Dvorak J."/>
        </authorList>
    </citation>
    <scope>NUCLEOTIDE SEQUENCE [LARGE SCALE GENOMIC DNA]</scope>
    <source>
        <strain evidence="8">cv. AL8/78</strain>
    </source>
</reference>
<proteinExistence type="inferred from homology"/>
<dbReference type="GO" id="GO:0005634">
    <property type="term" value="C:nucleus"/>
    <property type="evidence" value="ECO:0007669"/>
    <property type="project" value="UniProtKB-SubCell"/>
</dbReference>